<dbReference type="SUPFAM" id="SSF47473">
    <property type="entry name" value="EF-hand"/>
    <property type="match status" value="1"/>
</dbReference>
<dbReference type="PANTHER" id="PTHR48104">
    <property type="entry name" value="METACASPASE-4"/>
    <property type="match status" value="1"/>
</dbReference>
<dbReference type="InterPro" id="IPR002048">
    <property type="entry name" value="EF_hand_dom"/>
</dbReference>
<dbReference type="InterPro" id="IPR011992">
    <property type="entry name" value="EF-hand-dom_pair"/>
</dbReference>
<protein>
    <recommendedName>
        <fullName evidence="2">EF-hand domain-containing protein</fullName>
    </recommendedName>
</protein>
<dbReference type="Pfam" id="PF00656">
    <property type="entry name" value="Peptidase_C14"/>
    <property type="match status" value="1"/>
</dbReference>
<evidence type="ECO:0000259" key="2">
    <source>
        <dbReference type="PROSITE" id="PS50222"/>
    </source>
</evidence>
<evidence type="ECO:0000313" key="4">
    <source>
        <dbReference type="EMBL" id="CAE8712939.1"/>
    </source>
</evidence>
<dbReference type="AlphaFoldDB" id="A0A813GX57"/>
<accession>A0A813GX57</accession>
<comment type="similarity">
    <text evidence="1">Belongs to the peptidase C14B family.</text>
</comment>
<name>A0A813GX57_POLGL</name>
<dbReference type="PROSITE" id="PS50222">
    <property type="entry name" value="EF_HAND_2"/>
    <property type="match status" value="1"/>
</dbReference>
<dbReference type="GO" id="GO:0004197">
    <property type="term" value="F:cysteine-type endopeptidase activity"/>
    <property type="evidence" value="ECO:0007669"/>
    <property type="project" value="InterPro"/>
</dbReference>
<dbReference type="PANTHER" id="PTHR48104:SF30">
    <property type="entry name" value="METACASPASE-1"/>
    <property type="match status" value="1"/>
</dbReference>
<comment type="caution">
    <text evidence="3">The sequence shown here is derived from an EMBL/GenBank/DDBJ whole genome shotgun (WGS) entry which is preliminary data.</text>
</comment>
<dbReference type="Proteomes" id="UP000626109">
    <property type="component" value="Unassembled WGS sequence"/>
</dbReference>
<dbReference type="Gene3D" id="1.10.238.10">
    <property type="entry name" value="EF-hand"/>
    <property type="match status" value="1"/>
</dbReference>
<dbReference type="InterPro" id="IPR050452">
    <property type="entry name" value="Metacaspase"/>
</dbReference>
<feature type="domain" description="EF-hand" evidence="2">
    <location>
        <begin position="81"/>
        <end position="116"/>
    </location>
</feature>
<reference evidence="3" key="1">
    <citation type="submission" date="2021-02" db="EMBL/GenBank/DDBJ databases">
        <authorList>
            <person name="Dougan E. K."/>
            <person name="Rhodes N."/>
            <person name="Thang M."/>
            <person name="Chan C."/>
        </authorList>
    </citation>
    <scope>NUCLEOTIDE SEQUENCE</scope>
</reference>
<dbReference type="EMBL" id="CAJNNW010032418">
    <property type="protein sequence ID" value="CAE8712939.1"/>
    <property type="molecule type" value="Genomic_DNA"/>
</dbReference>
<dbReference type="Gene3D" id="3.40.50.1460">
    <property type="match status" value="1"/>
</dbReference>
<evidence type="ECO:0000313" key="5">
    <source>
        <dbReference type="Proteomes" id="UP000654075"/>
    </source>
</evidence>
<dbReference type="OrthoDB" id="3223806at2759"/>
<dbReference type="Proteomes" id="UP000654075">
    <property type="component" value="Unassembled WGS sequence"/>
</dbReference>
<dbReference type="GO" id="GO:0005737">
    <property type="term" value="C:cytoplasm"/>
    <property type="evidence" value="ECO:0007669"/>
    <property type="project" value="TreeGrafter"/>
</dbReference>
<dbReference type="GO" id="GO:0006508">
    <property type="term" value="P:proteolysis"/>
    <property type="evidence" value="ECO:0007669"/>
    <property type="project" value="InterPro"/>
</dbReference>
<dbReference type="EMBL" id="CAJNNV010029726">
    <property type="protein sequence ID" value="CAE8629853.1"/>
    <property type="molecule type" value="Genomic_DNA"/>
</dbReference>
<evidence type="ECO:0000256" key="1">
    <source>
        <dbReference type="ARBA" id="ARBA00009005"/>
    </source>
</evidence>
<keyword evidence="5" id="KW-1185">Reference proteome</keyword>
<sequence length="451" mass="48837">MVYIYDGQQYETMEEVRAAMSGTAPPPPSPQEVSQVMADGDFSSRVAKLFAQYAGADSVLSFPEMLGLCGSVCASLGIDVDSLGDLQYLFKRYDFSKDGSLQLDEATAMVEAIVEKYREQQVSVGEPEGPSFAAGDAAEMRATVGWIPCNITAVRGDGAVQADLTGEYWWVPSLVQLKLRPAGGGAALKMTDAELGDAEPLPEARPAGEVRAIVMWNDFNWEPLTSQGWGPLDTEQGRNIMKEVLDSCGVQDVTEISRKDCTGQNVCNAIYSVGSRCAPDDTFIFYYTGHGSKLPDQDGDEKDGHDEAICTVRNGLCNQSTYLRDDDFAQMIHTYVKAKNIVVLMDCCHSGTICDMDKNQWRGKNAMSISGCQDHQVATGTGRGGLLTHSLRAASQMLQGQENVSASLFYNTVVHAAKPLKAQFNSQQVITVQSPSGCNLNSMPWPLVPSA</sequence>
<evidence type="ECO:0000313" key="3">
    <source>
        <dbReference type="EMBL" id="CAE8629853.1"/>
    </source>
</evidence>
<organism evidence="3 5">
    <name type="scientific">Polarella glacialis</name>
    <name type="common">Dinoflagellate</name>
    <dbReference type="NCBI Taxonomy" id="89957"/>
    <lineage>
        <taxon>Eukaryota</taxon>
        <taxon>Sar</taxon>
        <taxon>Alveolata</taxon>
        <taxon>Dinophyceae</taxon>
        <taxon>Suessiales</taxon>
        <taxon>Suessiaceae</taxon>
        <taxon>Polarella</taxon>
    </lineage>
</organism>
<dbReference type="GO" id="GO:0005509">
    <property type="term" value="F:calcium ion binding"/>
    <property type="evidence" value="ECO:0007669"/>
    <property type="project" value="InterPro"/>
</dbReference>
<proteinExistence type="inferred from homology"/>
<dbReference type="InterPro" id="IPR011600">
    <property type="entry name" value="Pept_C14_caspase"/>
</dbReference>
<gene>
    <name evidence="3" type="ORF">PGLA1383_LOCUS46254</name>
    <name evidence="4" type="ORF">PGLA2088_LOCUS37255</name>
</gene>